<feature type="transmembrane region" description="Helical" evidence="1">
    <location>
        <begin position="177"/>
        <end position="198"/>
    </location>
</feature>
<feature type="domain" description="DUF4010" evidence="3">
    <location>
        <begin position="185"/>
        <end position="398"/>
    </location>
</feature>
<evidence type="ECO:0000256" key="1">
    <source>
        <dbReference type="SAM" id="Phobius"/>
    </source>
</evidence>
<feature type="transmembrane region" description="Helical" evidence="1">
    <location>
        <begin position="6"/>
        <end position="24"/>
    </location>
</feature>
<dbReference type="Pfam" id="PF13194">
    <property type="entry name" value="DUF4010"/>
    <property type="match status" value="1"/>
</dbReference>
<keyword evidence="1" id="KW-1133">Transmembrane helix</keyword>
<evidence type="ECO:0000259" key="3">
    <source>
        <dbReference type="Pfam" id="PF13194"/>
    </source>
</evidence>
<feature type="domain" description="MgtC/SapB/SrpB/YhiD N-terminal" evidence="2">
    <location>
        <begin position="8"/>
        <end position="137"/>
    </location>
</feature>
<dbReference type="PANTHER" id="PTHR39084:SF1">
    <property type="entry name" value="DUF4010 DOMAIN-CONTAINING PROTEIN"/>
    <property type="match status" value="1"/>
</dbReference>
<gene>
    <name evidence="4" type="ORF">CWI69_07785</name>
</gene>
<dbReference type="InterPro" id="IPR025105">
    <property type="entry name" value="DUF4010"/>
</dbReference>
<dbReference type="AlphaFoldDB" id="A0A432XW12"/>
<dbReference type="Proteomes" id="UP000287198">
    <property type="component" value="Unassembled WGS sequence"/>
</dbReference>
<feature type="transmembrane region" description="Helical" evidence="1">
    <location>
        <begin position="36"/>
        <end position="58"/>
    </location>
</feature>
<protein>
    <submittedName>
        <fullName evidence="4">Uncharacterized protein</fullName>
    </submittedName>
</protein>
<feature type="transmembrane region" description="Helical" evidence="1">
    <location>
        <begin position="121"/>
        <end position="139"/>
    </location>
</feature>
<feature type="transmembrane region" description="Helical" evidence="1">
    <location>
        <begin position="309"/>
        <end position="329"/>
    </location>
</feature>
<feature type="transmembrane region" description="Helical" evidence="1">
    <location>
        <begin position="64"/>
        <end position="84"/>
    </location>
</feature>
<feature type="transmembrane region" description="Helical" evidence="1">
    <location>
        <begin position="375"/>
        <end position="395"/>
    </location>
</feature>
<dbReference type="InterPro" id="IPR049177">
    <property type="entry name" value="MgtC_SapB_SrpB_YhiD_N"/>
</dbReference>
<accession>A0A432XW12</accession>
<feature type="transmembrane region" description="Helical" evidence="1">
    <location>
        <begin position="96"/>
        <end position="115"/>
    </location>
</feature>
<keyword evidence="5" id="KW-1185">Reference proteome</keyword>
<organism evidence="4 5">
    <name type="scientific">Pseudidiomarina halophila</name>
    <dbReference type="NCBI Taxonomy" id="1449799"/>
    <lineage>
        <taxon>Bacteria</taxon>
        <taxon>Pseudomonadati</taxon>
        <taxon>Pseudomonadota</taxon>
        <taxon>Gammaproteobacteria</taxon>
        <taxon>Alteromonadales</taxon>
        <taxon>Idiomarinaceae</taxon>
        <taxon>Pseudidiomarina</taxon>
    </lineage>
</organism>
<evidence type="ECO:0000313" key="4">
    <source>
        <dbReference type="EMBL" id="RUO52926.1"/>
    </source>
</evidence>
<evidence type="ECO:0000313" key="5">
    <source>
        <dbReference type="Proteomes" id="UP000287198"/>
    </source>
</evidence>
<feature type="transmembrane region" description="Helical" evidence="1">
    <location>
        <begin position="407"/>
        <end position="424"/>
    </location>
</feature>
<dbReference type="PANTHER" id="PTHR39084">
    <property type="entry name" value="MEMBRANE PROTEIN-RELATED"/>
    <property type="match status" value="1"/>
</dbReference>
<dbReference type="RefSeq" id="WP_126763501.1">
    <property type="nucleotide sequence ID" value="NZ_JBHLTZ010000012.1"/>
</dbReference>
<sequence length="425" mass="45014">MDIALLELAYALAIGLILGLERGWSQRGRAEGERFAGLRTFTVASLLGGVVTLITQYPPGSMTSLFWLLIFASFSALVIVAHVMEARRDNDVGITTPITLLLTFCLGALCVIGLVEVAVPVAIVVALLLGLKPVLHGWVERLQQRELMAILQMLVISVVVLPLLPDTGYGPGGVINPYLIGWMVVLITGISFVGYFSIKLLGSHRGLLLTGLLGGIASSTAVTLSMAQLGRAQTVGHRLLVATLLIAAGTMFPRMLIEVAVVNRELLTHVTGPLLSMMVVSLIGVGWLVLRGTRDGQPTAVTVKNPFDIITALKFAALLVIILLVAHYAHQYFDANGIYAVAAISGLSDVDAITLSMAKMAKTDTVAGGISADVATYAIVLAASVNTLVKAGLVISLGHRSMWRPTLLVCSAAVLVGWFTLFLLS</sequence>
<keyword evidence="1" id="KW-0812">Transmembrane</keyword>
<evidence type="ECO:0000259" key="2">
    <source>
        <dbReference type="Pfam" id="PF02308"/>
    </source>
</evidence>
<comment type="caution">
    <text evidence="4">The sequence shown here is derived from an EMBL/GenBank/DDBJ whole genome shotgun (WGS) entry which is preliminary data.</text>
</comment>
<dbReference type="OrthoDB" id="9813718at2"/>
<feature type="transmembrane region" description="Helical" evidence="1">
    <location>
        <begin position="266"/>
        <end position="289"/>
    </location>
</feature>
<feature type="transmembrane region" description="Helical" evidence="1">
    <location>
        <begin position="146"/>
        <end position="165"/>
    </location>
</feature>
<keyword evidence="1" id="KW-0472">Membrane</keyword>
<feature type="transmembrane region" description="Helical" evidence="1">
    <location>
        <begin position="207"/>
        <end position="227"/>
    </location>
</feature>
<name>A0A432XW12_9GAMM</name>
<feature type="transmembrane region" description="Helical" evidence="1">
    <location>
        <begin position="239"/>
        <end position="257"/>
    </location>
</feature>
<feature type="transmembrane region" description="Helical" evidence="1">
    <location>
        <begin position="336"/>
        <end position="355"/>
    </location>
</feature>
<dbReference type="EMBL" id="PIPW01000002">
    <property type="protein sequence ID" value="RUO52926.1"/>
    <property type="molecule type" value="Genomic_DNA"/>
</dbReference>
<reference evidence="5" key="1">
    <citation type="journal article" date="2018" name="Front. Microbiol.">
        <title>Genome-Based Analysis Reveals the Taxonomy and Diversity of the Family Idiomarinaceae.</title>
        <authorList>
            <person name="Liu Y."/>
            <person name="Lai Q."/>
            <person name="Shao Z."/>
        </authorList>
    </citation>
    <scope>NUCLEOTIDE SEQUENCE [LARGE SCALE GENOMIC DNA]</scope>
    <source>
        <strain evidence="5">BH195</strain>
    </source>
</reference>
<dbReference type="Pfam" id="PF02308">
    <property type="entry name" value="MgtC"/>
    <property type="match status" value="1"/>
</dbReference>
<proteinExistence type="predicted"/>